<evidence type="ECO:0008006" key="5">
    <source>
        <dbReference type="Google" id="ProtNLM"/>
    </source>
</evidence>
<sequence length="557" mass="67345">MISRFTLKFKSNQIENEYRQEQHVHLKSEFTLFSIQTIVQQELIQLFFVAYILYYFQENTFNLIVVTNILVFMVLILLLKCIIDKYPSCNKYILPLLQIYFAYIWNLDNFFPIEVTDDSSYYSFTYDYNWYYGMQAFYFHFAIMQLGYQIWPQGVALLIIYFQYVTYYPSQTLEYYAMCLTIFLVFIGLIMMKYTNEKTRRMQFRNSREQNNWIKIIDQILEQSVLVIKFDEKQDQLILSSINDLSKQRLKITNNKELRIVLRDMLIIQEKNRNIEAKKCNLEEEIRDIIKNQKQKLTQYQLEVRSQQQNKELKVKLIQSIMQEEDCVILIFEQNQKNQIRDFQQVIKYKETFILFILQQLTTQLKTIKTRLQIILLIINIQQIRLFFNYQDIRNRKGWIQINQIQNQMNLLLQKKIEFNFNNSLSGFITNQIYFFSILISFAQLFDKLQKITIKKRNELNQDRLKVTLEGFMIDTLSNSKILKQNLNFCLNSEQNYKIVLQNLKKTIDEKSIENQKKAQIITIYLTKFLLWNAWRECNIKIKINNGLTNLSFEFSL</sequence>
<feature type="transmembrane region" description="Helical" evidence="2">
    <location>
        <begin position="175"/>
        <end position="195"/>
    </location>
</feature>
<keyword evidence="2" id="KW-1133">Transmembrane helix</keyword>
<evidence type="ECO:0000313" key="4">
    <source>
        <dbReference type="Proteomes" id="UP000688137"/>
    </source>
</evidence>
<organism evidence="3 4">
    <name type="scientific">Paramecium primaurelia</name>
    <dbReference type="NCBI Taxonomy" id="5886"/>
    <lineage>
        <taxon>Eukaryota</taxon>
        <taxon>Sar</taxon>
        <taxon>Alveolata</taxon>
        <taxon>Ciliophora</taxon>
        <taxon>Intramacronucleata</taxon>
        <taxon>Oligohymenophorea</taxon>
        <taxon>Peniculida</taxon>
        <taxon>Parameciidae</taxon>
        <taxon>Paramecium</taxon>
    </lineage>
</organism>
<evidence type="ECO:0000256" key="2">
    <source>
        <dbReference type="SAM" id="Phobius"/>
    </source>
</evidence>
<comment type="caution">
    <text evidence="3">The sequence shown here is derived from an EMBL/GenBank/DDBJ whole genome shotgun (WGS) entry which is preliminary data.</text>
</comment>
<protein>
    <recommendedName>
        <fullName evidence="5">Transmembrane protein</fullName>
    </recommendedName>
</protein>
<feature type="coiled-coil region" evidence="1">
    <location>
        <begin position="268"/>
        <end position="310"/>
    </location>
</feature>
<keyword evidence="2" id="KW-0812">Transmembrane</keyword>
<keyword evidence="1" id="KW-0175">Coiled coil</keyword>
<evidence type="ECO:0000256" key="1">
    <source>
        <dbReference type="SAM" id="Coils"/>
    </source>
</evidence>
<dbReference type="OMA" id="AWRECNI"/>
<feature type="transmembrane region" description="Helical" evidence="2">
    <location>
        <begin position="91"/>
        <end position="108"/>
    </location>
</feature>
<dbReference type="AlphaFoldDB" id="A0A8S1KXK8"/>
<name>A0A8S1KXK8_PARPR</name>
<proteinExistence type="predicted"/>
<gene>
    <name evidence="3" type="ORF">PPRIM_AZ9-3.1.T0230314</name>
</gene>
<dbReference type="EMBL" id="CAJJDM010000021">
    <property type="protein sequence ID" value="CAD8055704.1"/>
    <property type="molecule type" value="Genomic_DNA"/>
</dbReference>
<reference evidence="3" key="1">
    <citation type="submission" date="2021-01" db="EMBL/GenBank/DDBJ databases">
        <authorList>
            <consortium name="Genoscope - CEA"/>
            <person name="William W."/>
        </authorList>
    </citation>
    <scope>NUCLEOTIDE SEQUENCE</scope>
</reference>
<accession>A0A8S1KXK8</accession>
<feature type="transmembrane region" description="Helical" evidence="2">
    <location>
        <begin position="60"/>
        <end position="79"/>
    </location>
</feature>
<keyword evidence="2" id="KW-0472">Membrane</keyword>
<keyword evidence="4" id="KW-1185">Reference proteome</keyword>
<evidence type="ECO:0000313" key="3">
    <source>
        <dbReference type="EMBL" id="CAD8055704.1"/>
    </source>
</evidence>
<dbReference type="Proteomes" id="UP000688137">
    <property type="component" value="Unassembled WGS sequence"/>
</dbReference>
<feature type="transmembrane region" description="Helical" evidence="2">
    <location>
        <begin position="425"/>
        <end position="446"/>
    </location>
</feature>